<feature type="compositionally biased region" description="Basic and acidic residues" evidence="1">
    <location>
        <begin position="46"/>
        <end position="55"/>
    </location>
</feature>
<feature type="region of interest" description="Disordered" evidence="1">
    <location>
        <begin position="36"/>
        <end position="68"/>
    </location>
</feature>
<sequence>QTIAACLATHFTTQSKAGPVQESRPSALARNWHVSKGGIPTLPKGHCGDKTELKNAKTTMQHRTAGHP</sequence>
<reference evidence="2 3" key="1">
    <citation type="submission" date="2023-05" db="EMBL/GenBank/DDBJ databases">
        <title>B98-5 Cell Line De Novo Hybrid Assembly: An Optical Mapping Approach.</title>
        <authorList>
            <person name="Kananen K."/>
            <person name="Auerbach J.A."/>
            <person name="Kautto E."/>
            <person name="Blachly J.S."/>
        </authorList>
    </citation>
    <scope>NUCLEOTIDE SEQUENCE [LARGE SCALE GENOMIC DNA]</scope>
    <source>
        <strain evidence="2">B95-8</strain>
        <tissue evidence="2">Cell line</tissue>
    </source>
</reference>
<evidence type="ECO:0000313" key="3">
    <source>
        <dbReference type="Proteomes" id="UP001266305"/>
    </source>
</evidence>
<name>A0ABQ9VG38_SAGOE</name>
<gene>
    <name evidence="2" type="ORF">P7K49_013306</name>
</gene>
<dbReference type="EMBL" id="JASSZA010000006">
    <property type="protein sequence ID" value="KAK2108141.1"/>
    <property type="molecule type" value="Genomic_DNA"/>
</dbReference>
<organism evidence="2 3">
    <name type="scientific">Saguinus oedipus</name>
    <name type="common">Cotton-top tamarin</name>
    <name type="synonym">Oedipomidas oedipus</name>
    <dbReference type="NCBI Taxonomy" id="9490"/>
    <lineage>
        <taxon>Eukaryota</taxon>
        <taxon>Metazoa</taxon>
        <taxon>Chordata</taxon>
        <taxon>Craniata</taxon>
        <taxon>Vertebrata</taxon>
        <taxon>Euteleostomi</taxon>
        <taxon>Mammalia</taxon>
        <taxon>Eutheria</taxon>
        <taxon>Euarchontoglires</taxon>
        <taxon>Primates</taxon>
        <taxon>Haplorrhini</taxon>
        <taxon>Platyrrhini</taxon>
        <taxon>Cebidae</taxon>
        <taxon>Callitrichinae</taxon>
        <taxon>Saguinus</taxon>
    </lineage>
</organism>
<evidence type="ECO:0000256" key="1">
    <source>
        <dbReference type="SAM" id="MobiDB-lite"/>
    </source>
</evidence>
<protein>
    <submittedName>
        <fullName evidence="2">Uncharacterized protein</fullName>
    </submittedName>
</protein>
<dbReference type="Proteomes" id="UP001266305">
    <property type="component" value="Unassembled WGS sequence"/>
</dbReference>
<evidence type="ECO:0000313" key="2">
    <source>
        <dbReference type="EMBL" id="KAK2108141.1"/>
    </source>
</evidence>
<keyword evidence="3" id="KW-1185">Reference proteome</keyword>
<accession>A0ABQ9VG38</accession>
<comment type="caution">
    <text evidence="2">The sequence shown here is derived from an EMBL/GenBank/DDBJ whole genome shotgun (WGS) entry which is preliminary data.</text>
</comment>
<proteinExistence type="predicted"/>
<feature type="non-terminal residue" evidence="2">
    <location>
        <position position="1"/>
    </location>
</feature>